<evidence type="ECO:0000256" key="2">
    <source>
        <dbReference type="ARBA" id="ARBA00012247"/>
    </source>
</evidence>
<keyword evidence="3 7" id="KW-0732">Signal</keyword>
<dbReference type="GO" id="GO:0008889">
    <property type="term" value="F:glycerophosphodiester phosphodiesterase activity"/>
    <property type="evidence" value="ECO:0007669"/>
    <property type="project" value="UniProtKB-EC"/>
</dbReference>
<dbReference type="GO" id="GO:0006629">
    <property type="term" value="P:lipid metabolic process"/>
    <property type="evidence" value="ECO:0007669"/>
    <property type="project" value="InterPro"/>
</dbReference>
<evidence type="ECO:0000313" key="10">
    <source>
        <dbReference type="Proteomes" id="UP001170481"/>
    </source>
</evidence>
<gene>
    <name evidence="9" type="primary">glpQ</name>
    <name evidence="9" type="ORF">Q4535_10795</name>
</gene>
<evidence type="ECO:0000256" key="7">
    <source>
        <dbReference type="SAM" id="SignalP"/>
    </source>
</evidence>
<dbReference type="NCBIfam" id="NF008354">
    <property type="entry name" value="PRK11143.1"/>
    <property type="match status" value="1"/>
</dbReference>
<dbReference type="FunFam" id="3.20.20.190:FF:000009">
    <property type="entry name" value="Glycerophosphodiester phosphodiesterase, periplasmic"/>
    <property type="match status" value="1"/>
</dbReference>
<comment type="caution">
    <text evidence="9">The sequence shown here is derived from an EMBL/GenBank/DDBJ whole genome shotgun (WGS) entry which is preliminary data.</text>
</comment>
<dbReference type="PANTHER" id="PTHR43620:SF7">
    <property type="entry name" value="GLYCEROPHOSPHODIESTER PHOSPHODIESTERASE GDPD5-RELATED"/>
    <property type="match status" value="1"/>
</dbReference>
<feature type="chain" id="PRO_5042974892" description="glycerophosphodiester phosphodiesterase" evidence="7">
    <location>
        <begin position="38"/>
        <end position="386"/>
    </location>
</feature>
<proteinExistence type="inferred from homology"/>
<dbReference type="PROSITE" id="PS51704">
    <property type="entry name" value="GP_PDE"/>
    <property type="match status" value="1"/>
</dbReference>
<dbReference type="EC" id="3.1.4.46" evidence="2"/>
<sequence>MPHPSQRHPTSARIRRPLAMMGVVGSLLATSTSAALADDRPLRSIDPGHGTDKVVVAHRGASGYLPEHTLAAKAMAYAQGADFLEQDVVMSKDDQLVVLHDRFLDRVTNVAEVFPERARDDGRYYAIDFTLDELRQLSFSEGFTVKDGEQVADYPERFPLGKSHFGLHTLSEEIEMIQGLNHSTGRDVGLYVEIKAPWFHQSEGKQVSRAVLETLKHYGYVAHDDNAVVQVFDPNGLKRIHDTLQPELEMDLRLVQLMGETSWDMTFQPDAAGKLEPYDYDWMYQEGGMQRIATYADGIGPWKPMVIEDSSTRDDIKVTPLVEEAHAQGLIVMPYTFRLDEGRIPDWASDYDDMLRAFFVDARVDGVFTDYPDRAVQWLKQHGDAL</sequence>
<comment type="similarity">
    <text evidence="1">Belongs to the glycerophosphoryl diester phosphodiesterase family.</text>
</comment>
<dbReference type="Proteomes" id="UP001170481">
    <property type="component" value="Unassembled WGS sequence"/>
</dbReference>
<reference evidence="9" key="1">
    <citation type="submission" date="2023-07" db="EMBL/GenBank/DDBJ databases">
        <title>Genome content predicts the carbon catabolic preferences of heterotrophic bacteria.</title>
        <authorList>
            <person name="Gralka M."/>
        </authorList>
    </citation>
    <scope>NUCLEOTIDE SEQUENCE</scope>
    <source>
        <strain evidence="9">C2R13</strain>
    </source>
</reference>
<dbReference type="AlphaFoldDB" id="A0AAP4TYA4"/>
<feature type="domain" description="GP-PDE" evidence="8">
    <location>
        <begin position="53"/>
        <end position="379"/>
    </location>
</feature>
<dbReference type="Pfam" id="PF03009">
    <property type="entry name" value="GDPD"/>
    <property type="match status" value="1"/>
</dbReference>
<dbReference type="EMBL" id="JAUORK010000013">
    <property type="protein sequence ID" value="MDO6672602.1"/>
    <property type="molecule type" value="Genomic_DNA"/>
</dbReference>
<dbReference type="RefSeq" id="WP_303594188.1">
    <property type="nucleotide sequence ID" value="NZ_JAUORK010000013.1"/>
</dbReference>
<feature type="signal peptide" evidence="7">
    <location>
        <begin position="1"/>
        <end position="37"/>
    </location>
</feature>
<organism evidence="9 10">
    <name type="scientific">Cobetia amphilecti</name>
    <dbReference type="NCBI Taxonomy" id="1055104"/>
    <lineage>
        <taxon>Bacteria</taxon>
        <taxon>Pseudomonadati</taxon>
        <taxon>Pseudomonadota</taxon>
        <taxon>Gammaproteobacteria</taxon>
        <taxon>Oceanospirillales</taxon>
        <taxon>Halomonadaceae</taxon>
        <taxon>Cobetia</taxon>
    </lineage>
</organism>
<dbReference type="InterPro" id="IPR030395">
    <property type="entry name" value="GP_PDE_dom"/>
</dbReference>
<evidence type="ECO:0000259" key="8">
    <source>
        <dbReference type="PROSITE" id="PS51704"/>
    </source>
</evidence>
<dbReference type="GO" id="GO:0042597">
    <property type="term" value="C:periplasmic space"/>
    <property type="evidence" value="ECO:0007669"/>
    <property type="project" value="TreeGrafter"/>
</dbReference>
<name>A0AAP4TYA4_9GAMM</name>
<evidence type="ECO:0000313" key="9">
    <source>
        <dbReference type="EMBL" id="MDO6672602.1"/>
    </source>
</evidence>
<keyword evidence="5 9" id="KW-0378">Hydrolase</keyword>
<evidence type="ECO:0000256" key="4">
    <source>
        <dbReference type="ARBA" id="ARBA00022798"/>
    </source>
</evidence>
<dbReference type="PANTHER" id="PTHR43620">
    <property type="entry name" value="GLYCEROPHOSPHORYL DIESTER PHOSPHODIESTERASE"/>
    <property type="match status" value="1"/>
</dbReference>
<keyword evidence="4" id="KW-0319">Glycerol metabolism</keyword>
<evidence type="ECO:0000256" key="6">
    <source>
        <dbReference type="ARBA" id="ARBA00047512"/>
    </source>
</evidence>
<dbReference type="CDD" id="cd08600">
    <property type="entry name" value="GDPD_EcGlpQ_like"/>
    <property type="match status" value="1"/>
</dbReference>
<dbReference type="GO" id="GO:0006071">
    <property type="term" value="P:glycerol metabolic process"/>
    <property type="evidence" value="ECO:0007669"/>
    <property type="project" value="UniProtKB-KW"/>
</dbReference>
<evidence type="ECO:0000256" key="3">
    <source>
        <dbReference type="ARBA" id="ARBA00022729"/>
    </source>
</evidence>
<dbReference type="Gene3D" id="3.20.20.190">
    <property type="entry name" value="Phosphatidylinositol (PI) phosphodiesterase"/>
    <property type="match status" value="1"/>
</dbReference>
<dbReference type="InterPro" id="IPR017946">
    <property type="entry name" value="PLC-like_Pdiesterase_TIM-brl"/>
</dbReference>
<dbReference type="SUPFAM" id="SSF51695">
    <property type="entry name" value="PLC-like phosphodiesterases"/>
    <property type="match status" value="1"/>
</dbReference>
<comment type="catalytic activity">
    <reaction evidence="6">
        <text>a sn-glycero-3-phosphodiester + H2O = an alcohol + sn-glycerol 3-phosphate + H(+)</text>
        <dbReference type="Rhea" id="RHEA:12969"/>
        <dbReference type="ChEBI" id="CHEBI:15377"/>
        <dbReference type="ChEBI" id="CHEBI:15378"/>
        <dbReference type="ChEBI" id="CHEBI:30879"/>
        <dbReference type="ChEBI" id="CHEBI:57597"/>
        <dbReference type="ChEBI" id="CHEBI:83408"/>
        <dbReference type="EC" id="3.1.4.46"/>
    </reaction>
</comment>
<evidence type="ECO:0000256" key="5">
    <source>
        <dbReference type="ARBA" id="ARBA00022801"/>
    </source>
</evidence>
<protein>
    <recommendedName>
        <fullName evidence="2">glycerophosphodiester phosphodiesterase</fullName>
        <ecNumber evidence="2">3.1.4.46</ecNumber>
    </recommendedName>
</protein>
<evidence type="ECO:0000256" key="1">
    <source>
        <dbReference type="ARBA" id="ARBA00007277"/>
    </source>
</evidence>
<accession>A0AAP4TYA4</accession>